<dbReference type="Pfam" id="PF00571">
    <property type="entry name" value="CBS"/>
    <property type="match status" value="1"/>
</dbReference>
<dbReference type="PANTHER" id="PTHR43099:SF6">
    <property type="entry name" value="UPF0053 PROTEIN RV1842C"/>
    <property type="match status" value="1"/>
</dbReference>
<keyword evidence="8 10" id="KW-0472">Membrane</keyword>
<feature type="region of interest" description="Disordered" evidence="11">
    <location>
        <begin position="340"/>
        <end position="360"/>
    </location>
</feature>
<evidence type="ECO:0000256" key="11">
    <source>
        <dbReference type="SAM" id="MobiDB-lite"/>
    </source>
</evidence>
<keyword evidence="4 10" id="KW-0812">Transmembrane</keyword>
<feature type="compositionally biased region" description="Basic and acidic residues" evidence="11">
    <location>
        <begin position="547"/>
        <end position="563"/>
    </location>
</feature>
<gene>
    <name evidence="14" type="ORF">SHKM778_59610</name>
</gene>
<evidence type="ECO:0000256" key="5">
    <source>
        <dbReference type="ARBA" id="ARBA00022737"/>
    </source>
</evidence>
<feature type="compositionally biased region" description="Basic and acidic residues" evidence="11">
    <location>
        <begin position="607"/>
        <end position="626"/>
    </location>
</feature>
<evidence type="ECO:0000256" key="10">
    <source>
        <dbReference type="PROSITE-ProRule" id="PRU01193"/>
    </source>
</evidence>
<dbReference type="GO" id="GO:0050660">
    <property type="term" value="F:flavin adenine dinucleotide binding"/>
    <property type="evidence" value="ECO:0007669"/>
    <property type="project" value="InterPro"/>
</dbReference>
<evidence type="ECO:0000256" key="6">
    <source>
        <dbReference type="ARBA" id="ARBA00022989"/>
    </source>
</evidence>
<accession>A0AAT9HQ40</accession>
<feature type="compositionally biased region" description="Basic and acidic residues" evidence="11">
    <location>
        <begin position="489"/>
        <end position="503"/>
    </location>
</feature>
<feature type="domain" description="CBS" evidence="12">
    <location>
        <begin position="286"/>
        <end position="342"/>
    </location>
</feature>
<reference evidence="14" key="1">
    <citation type="submission" date="2024-06" db="EMBL/GenBank/DDBJ databases">
        <authorList>
            <consortium name="consrtm"/>
            <person name="Uemura M."/>
            <person name="Terahara T."/>
        </authorList>
    </citation>
    <scope>NUCLEOTIDE SEQUENCE</scope>
    <source>
        <strain evidence="14">KM77-8</strain>
    </source>
</reference>
<keyword evidence="3" id="KW-1003">Cell membrane</keyword>
<dbReference type="Gene3D" id="3.10.580.10">
    <property type="entry name" value="CBS-domain"/>
    <property type="match status" value="1"/>
</dbReference>
<dbReference type="InterPro" id="IPR005170">
    <property type="entry name" value="Transptr-assoc_dom"/>
</dbReference>
<feature type="compositionally biased region" description="Basic and acidic residues" evidence="11">
    <location>
        <begin position="572"/>
        <end position="582"/>
    </location>
</feature>
<dbReference type="CDD" id="cd04590">
    <property type="entry name" value="CBS_pair_CorC_HlyC_assoc"/>
    <property type="match status" value="1"/>
</dbReference>
<evidence type="ECO:0000256" key="1">
    <source>
        <dbReference type="ARBA" id="ARBA00004651"/>
    </source>
</evidence>
<dbReference type="InterPro" id="IPR036318">
    <property type="entry name" value="FAD-bd_PCMH-like_sf"/>
</dbReference>
<protein>
    <recommendedName>
        <fullName evidence="15">HlyC/CorC family transporter</fullName>
    </recommendedName>
</protein>
<dbReference type="Pfam" id="PF01595">
    <property type="entry name" value="CNNM"/>
    <property type="match status" value="1"/>
</dbReference>
<dbReference type="AlphaFoldDB" id="A0AAT9HQ40"/>
<organism evidence="14">
    <name type="scientific">Streptomyces haneummycinicus</name>
    <dbReference type="NCBI Taxonomy" id="3074435"/>
    <lineage>
        <taxon>Bacteria</taxon>
        <taxon>Bacillati</taxon>
        <taxon>Actinomycetota</taxon>
        <taxon>Actinomycetes</taxon>
        <taxon>Kitasatosporales</taxon>
        <taxon>Streptomycetaceae</taxon>
        <taxon>Streptomyces</taxon>
    </lineage>
</organism>
<dbReference type="EMBL" id="AP035768">
    <property type="protein sequence ID" value="BFO19573.1"/>
    <property type="molecule type" value="Genomic_DNA"/>
</dbReference>
<reference evidence="14" key="2">
    <citation type="submission" date="2024-07" db="EMBL/GenBank/DDBJ databases">
        <title>Streptomyces haneummycinica sp. nov., a new antibiotic-producing actinobacterium isolated from marine sediment.</title>
        <authorList>
            <person name="Uemura M."/>
            <person name="Hamada M."/>
            <person name="Hirano S."/>
            <person name="Kobayashi K."/>
            <person name="Ohshiro T."/>
            <person name="Kobayashi T."/>
            <person name="Terahara T."/>
        </authorList>
    </citation>
    <scope>NUCLEOTIDE SEQUENCE</scope>
    <source>
        <strain evidence="14">KM77-8</strain>
    </source>
</reference>
<evidence type="ECO:0000256" key="8">
    <source>
        <dbReference type="ARBA" id="ARBA00023136"/>
    </source>
</evidence>
<feature type="domain" description="CNNM transmembrane" evidence="13">
    <location>
        <begin position="1"/>
        <end position="202"/>
    </location>
</feature>
<feature type="domain" description="CBS" evidence="12">
    <location>
        <begin position="221"/>
        <end position="283"/>
    </location>
</feature>
<dbReference type="SMART" id="SM01091">
    <property type="entry name" value="CorC_HlyC"/>
    <property type="match status" value="1"/>
</dbReference>
<evidence type="ECO:0000256" key="3">
    <source>
        <dbReference type="ARBA" id="ARBA00022475"/>
    </source>
</evidence>
<dbReference type="SUPFAM" id="SSF54631">
    <property type="entry name" value="CBS-domain pair"/>
    <property type="match status" value="1"/>
</dbReference>
<comment type="similarity">
    <text evidence="2">Belongs to the UPF0053 family.</text>
</comment>
<proteinExistence type="inferred from homology"/>
<dbReference type="Pfam" id="PF03471">
    <property type="entry name" value="CorC_HlyC"/>
    <property type="match status" value="1"/>
</dbReference>
<keyword evidence="7 9" id="KW-0129">CBS domain</keyword>
<dbReference type="PANTHER" id="PTHR43099">
    <property type="entry name" value="UPF0053 PROTEIN YRKA"/>
    <property type="match status" value="1"/>
</dbReference>
<keyword evidence="5" id="KW-0677">Repeat</keyword>
<evidence type="ECO:0000256" key="7">
    <source>
        <dbReference type="ARBA" id="ARBA00023122"/>
    </source>
</evidence>
<feature type="compositionally biased region" description="Low complexity" evidence="11">
    <location>
        <begin position="584"/>
        <end position="606"/>
    </location>
</feature>
<dbReference type="GO" id="GO:0005886">
    <property type="term" value="C:plasma membrane"/>
    <property type="evidence" value="ECO:0007669"/>
    <property type="project" value="UniProtKB-SubCell"/>
</dbReference>
<feature type="compositionally biased region" description="Basic and acidic residues" evidence="11">
    <location>
        <begin position="450"/>
        <end position="469"/>
    </location>
</feature>
<evidence type="ECO:0000256" key="4">
    <source>
        <dbReference type="ARBA" id="ARBA00022692"/>
    </source>
</evidence>
<dbReference type="InterPro" id="IPR000644">
    <property type="entry name" value="CBS_dom"/>
</dbReference>
<dbReference type="PROSITE" id="PS51846">
    <property type="entry name" value="CNNM"/>
    <property type="match status" value="1"/>
</dbReference>
<dbReference type="InterPro" id="IPR044751">
    <property type="entry name" value="Ion_transp-like_CBS"/>
</dbReference>
<feature type="region of interest" description="Disordered" evidence="11">
    <location>
        <begin position="438"/>
        <end position="626"/>
    </location>
</feature>
<dbReference type="InterPro" id="IPR046342">
    <property type="entry name" value="CBS_dom_sf"/>
</dbReference>
<evidence type="ECO:0000259" key="13">
    <source>
        <dbReference type="PROSITE" id="PS51846"/>
    </source>
</evidence>
<comment type="subcellular location">
    <subcellularLocation>
        <location evidence="1">Cell membrane</location>
        <topology evidence="1">Multi-pass membrane protein</topology>
    </subcellularLocation>
</comment>
<keyword evidence="6 10" id="KW-1133">Transmembrane helix</keyword>
<evidence type="ECO:0000256" key="2">
    <source>
        <dbReference type="ARBA" id="ARBA00006337"/>
    </source>
</evidence>
<sequence>MTEVLLLLVAILLSLACGAFVAAEFSLTTVERAELERAVERGERGAAGALEAVRNLTFQLSGAQLGITVTNLVVGMLAEPSIAALIAGPLEDMGVSGSVARSLALVIGTALSTVFLMVVGELVPKNWAISSPLAVAKTVGNAQRWFSAAFRPFITHLNNSANRIVRRIGVEPAEELESARGPQELAALARHSAREGALEADTAELFVRTLNLADLNAENVMTPRVQVVALDVQATCEDVANVTRATGLSRFPVYRGTLDAVVGTAHVKDVLALPAERRAHVPVSELMREPLLVPGSLTVDRLLDRLSGRRTMAVVIDEYGGTAGVATLEDIVEEVVGEVRDEHDPHETPDLARAGTDESGRTLFSADGSARLDQLARVGLRAPEGPYETLAGLVAAELGRIPAVGDSFEVAGWRLDVVDAAGRRAARVLLHAPLADRQPANARTAGTTDDEGHGDDRRTAADRSGDAGRQRLLRRRRVRADLGAPQPDRAARGDGRPAREERAVGPGARVRADGGRTARHHPVHAGARRGRRAGHRASAGAGVPRGGRLEGRGARGVVRDRAGARHVSAHAPRRDGAEEHRAGRAGAQRPGAGSAAGGAVPRAAPGDLHDQRVRQHAAEADAGRDP</sequence>
<dbReference type="InterPro" id="IPR016169">
    <property type="entry name" value="FAD-bd_PCMH_sub2"/>
</dbReference>
<dbReference type="Gene3D" id="3.30.465.10">
    <property type="match status" value="1"/>
</dbReference>
<dbReference type="PROSITE" id="PS51371">
    <property type="entry name" value="CBS"/>
    <property type="match status" value="2"/>
</dbReference>
<evidence type="ECO:0000313" key="14">
    <source>
        <dbReference type="EMBL" id="BFO19573.1"/>
    </source>
</evidence>
<evidence type="ECO:0000259" key="12">
    <source>
        <dbReference type="PROSITE" id="PS51371"/>
    </source>
</evidence>
<dbReference type="InterPro" id="IPR051676">
    <property type="entry name" value="UPF0053_domain"/>
</dbReference>
<dbReference type="InterPro" id="IPR002550">
    <property type="entry name" value="CNNM"/>
</dbReference>
<feature type="compositionally biased region" description="Basic residues" evidence="11">
    <location>
        <begin position="517"/>
        <end position="535"/>
    </location>
</feature>
<name>A0AAT9HQ40_9ACTN</name>
<evidence type="ECO:0000256" key="9">
    <source>
        <dbReference type="PROSITE-ProRule" id="PRU00703"/>
    </source>
</evidence>
<dbReference type="SUPFAM" id="SSF56176">
    <property type="entry name" value="FAD-binding/transporter-associated domain-like"/>
    <property type="match status" value="1"/>
</dbReference>
<evidence type="ECO:0008006" key="15">
    <source>
        <dbReference type="Google" id="ProtNLM"/>
    </source>
</evidence>